<evidence type="ECO:0000256" key="2">
    <source>
        <dbReference type="ARBA" id="ARBA00023002"/>
    </source>
</evidence>
<evidence type="ECO:0000313" key="6">
    <source>
        <dbReference type="Proteomes" id="UP000593719"/>
    </source>
</evidence>
<keyword evidence="5" id="KW-0670">Pyruvate</keyword>
<dbReference type="GO" id="GO:0004739">
    <property type="term" value="F:pyruvate dehydrogenase (acetyl-transferring) activity"/>
    <property type="evidence" value="ECO:0007669"/>
    <property type="project" value="TreeGrafter"/>
</dbReference>
<dbReference type="KEGG" id="ssei:FJR45_02725"/>
<accession>A0A7M1AZN1</accession>
<dbReference type="PANTHER" id="PTHR11516">
    <property type="entry name" value="PYRUVATE DEHYDROGENASE E1 COMPONENT, ALPHA SUBUNIT BACTERIAL AND ORGANELLAR"/>
    <property type="match status" value="1"/>
</dbReference>
<dbReference type="AlphaFoldDB" id="A0A7M1AZN1"/>
<evidence type="ECO:0000256" key="1">
    <source>
        <dbReference type="ARBA" id="ARBA00001964"/>
    </source>
</evidence>
<reference evidence="5 6" key="1">
    <citation type="submission" date="2019-06" db="EMBL/GenBank/DDBJ databases">
        <title>Sulfurimonas gotlandica sp. nov., a chemoautotrophic and psychrotolerant epsilonproteobacterium isolated from a pelagic redoxcline, and an emended description of the genus Sulfurimonas.</title>
        <authorList>
            <person name="Wang S."/>
            <person name="Jiang L."/>
            <person name="Shao Z."/>
        </authorList>
    </citation>
    <scope>NUCLEOTIDE SEQUENCE [LARGE SCALE GENOMIC DNA]</scope>
    <source>
        <strain evidence="5 6">S2-6</strain>
    </source>
</reference>
<dbReference type="EMBL" id="CP041235">
    <property type="protein sequence ID" value="QOP42921.1"/>
    <property type="molecule type" value="Genomic_DNA"/>
</dbReference>
<keyword evidence="3" id="KW-0786">Thiamine pyrophosphate</keyword>
<sequence>MNKLLAQEMYYLMVLGRAFEYAAKENYMKGNISGFLHLDIGQEALSVGAVKAFEKGDIFSGYREHIMAMSRGLEPKAVMAELFGKVTGVSGGKGGSMHLFEPSHYFYGGDAIVGGQLPNAVGCAYARAFLEQDEGVMAIFGDGATNGGAFFESLNIAATHKLPLLFLCENNEYAIGTNIGRTAPFKEQAKKAEPYMPTYEVDGMDVEAVYKVVSEARKQIESGHGPVFVEAFTCRYEGHSISDANSYRSAQEMAHCKARDPIQRFKKALHEKWLCTEQEIQNIETKAQKAVENAVKYAEESPEPEADALFEHVFYEEGENVVS</sequence>
<evidence type="ECO:0000313" key="5">
    <source>
        <dbReference type="EMBL" id="QOP42921.1"/>
    </source>
</evidence>
<dbReference type="InterPro" id="IPR001017">
    <property type="entry name" value="DH_E1"/>
</dbReference>
<dbReference type="Proteomes" id="UP000593719">
    <property type="component" value="Chromosome"/>
</dbReference>
<feature type="domain" description="Dehydrogenase E1 component" evidence="4">
    <location>
        <begin position="13"/>
        <end position="306"/>
    </location>
</feature>
<keyword evidence="2" id="KW-0560">Oxidoreductase</keyword>
<dbReference type="Gene3D" id="3.40.50.970">
    <property type="match status" value="1"/>
</dbReference>
<dbReference type="GO" id="GO:0006086">
    <property type="term" value="P:pyruvate decarboxylation to acetyl-CoA"/>
    <property type="evidence" value="ECO:0007669"/>
    <property type="project" value="TreeGrafter"/>
</dbReference>
<dbReference type="RefSeq" id="WP_193151241.1">
    <property type="nucleotide sequence ID" value="NZ_CP041235.1"/>
</dbReference>
<evidence type="ECO:0000256" key="3">
    <source>
        <dbReference type="ARBA" id="ARBA00023052"/>
    </source>
</evidence>
<dbReference type="InterPro" id="IPR029061">
    <property type="entry name" value="THDP-binding"/>
</dbReference>
<keyword evidence="6" id="KW-1185">Reference proteome</keyword>
<gene>
    <name evidence="5" type="ORF">FJR45_02725</name>
</gene>
<name>A0A7M1AZN1_9BACT</name>
<comment type="cofactor">
    <cofactor evidence="1">
        <name>thiamine diphosphate</name>
        <dbReference type="ChEBI" id="CHEBI:58937"/>
    </cofactor>
</comment>
<protein>
    <submittedName>
        <fullName evidence="5">Pyruvate dehydrogenase</fullName>
    </submittedName>
</protein>
<organism evidence="5 6">
    <name type="scientific">Sulfurimonas sediminis</name>
    <dbReference type="NCBI Taxonomy" id="2590020"/>
    <lineage>
        <taxon>Bacteria</taxon>
        <taxon>Pseudomonadati</taxon>
        <taxon>Campylobacterota</taxon>
        <taxon>Epsilonproteobacteria</taxon>
        <taxon>Campylobacterales</taxon>
        <taxon>Sulfurimonadaceae</taxon>
        <taxon>Sulfurimonas</taxon>
    </lineage>
</organism>
<dbReference type="InterPro" id="IPR050642">
    <property type="entry name" value="PDH_E1_Alpha_Subunit"/>
</dbReference>
<dbReference type="Pfam" id="PF00676">
    <property type="entry name" value="E1_dh"/>
    <property type="match status" value="1"/>
</dbReference>
<evidence type="ECO:0000259" key="4">
    <source>
        <dbReference type="Pfam" id="PF00676"/>
    </source>
</evidence>
<dbReference type="PANTHER" id="PTHR11516:SF60">
    <property type="entry name" value="PYRUVATE DEHYDROGENASE E1 COMPONENT SUBUNIT ALPHA"/>
    <property type="match status" value="1"/>
</dbReference>
<proteinExistence type="predicted"/>
<dbReference type="CDD" id="cd02000">
    <property type="entry name" value="TPP_E1_PDC_ADC_BCADC"/>
    <property type="match status" value="1"/>
</dbReference>
<dbReference type="SUPFAM" id="SSF52518">
    <property type="entry name" value="Thiamin diphosphate-binding fold (THDP-binding)"/>
    <property type="match status" value="1"/>
</dbReference>